<sequence>MYRTAFNEVMNSFAFTKAEPSSTAKESFIVRGNEPFWNVTVNKSNIVYSTPETPKLTFPSVAPLGAEGRPADNVRVYRLQGQPSGFLIINKGACSDTMSDQAYAYSATLILGNVVREGCAVKQ</sequence>
<organism evidence="1 2">
    <name type="scientific">Myxacorys almedinensis A</name>
    <dbReference type="NCBI Taxonomy" id="2690445"/>
    <lineage>
        <taxon>Bacteria</taxon>
        <taxon>Bacillati</taxon>
        <taxon>Cyanobacteriota</taxon>
        <taxon>Cyanophyceae</taxon>
        <taxon>Leptolyngbyales</taxon>
        <taxon>Leptolyngbyaceae</taxon>
        <taxon>Myxacorys</taxon>
        <taxon>Myxacorys almedinensis</taxon>
    </lineage>
</organism>
<dbReference type="EMBL" id="WVIE01000030">
    <property type="protein sequence ID" value="NDJ19419.1"/>
    <property type="molecule type" value="Genomic_DNA"/>
</dbReference>
<evidence type="ECO:0000313" key="2">
    <source>
        <dbReference type="Proteomes" id="UP000646053"/>
    </source>
</evidence>
<dbReference type="Proteomes" id="UP000646053">
    <property type="component" value="Unassembled WGS sequence"/>
</dbReference>
<proteinExistence type="predicted"/>
<evidence type="ECO:0000313" key="1">
    <source>
        <dbReference type="EMBL" id="NDJ19419.1"/>
    </source>
</evidence>
<reference evidence="1" key="1">
    <citation type="submission" date="2019-12" db="EMBL/GenBank/DDBJ databases">
        <title>High-Quality draft genome sequences of three cyanobacteria isolated from the limestone walls of the Old Cathedral of Coimbra.</title>
        <authorList>
            <person name="Tiago I."/>
            <person name="Soares F."/>
            <person name="Portugal A."/>
        </authorList>
    </citation>
    <scope>NUCLEOTIDE SEQUENCE</scope>
    <source>
        <strain evidence="1">A</strain>
    </source>
</reference>
<accession>A0A8J7Z459</accession>
<protein>
    <submittedName>
        <fullName evidence="1">Uncharacterized protein</fullName>
    </submittedName>
</protein>
<name>A0A8J7Z459_9CYAN</name>
<dbReference type="AlphaFoldDB" id="A0A8J7Z459"/>
<keyword evidence="2" id="KW-1185">Reference proteome</keyword>
<gene>
    <name evidence="1" type="ORF">GS601_19365</name>
</gene>
<comment type="caution">
    <text evidence="1">The sequence shown here is derived from an EMBL/GenBank/DDBJ whole genome shotgun (WGS) entry which is preliminary data.</text>
</comment>